<comment type="caution">
    <text evidence="3">The sequence shown here is derived from an EMBL/GenBank/DDBJ whole genome shotgun (WGS) entry which is preliminary data.</text>
</comment>
<evidence type="ECO:0000313" key="3">
    <source>
        <dbReference type="EMBL" id="MFD0683274.1"/>
    </source>
</evidence>
<keyword evidence="2" id="KW-0732">Signal</keyword>
<sequence length="141" mass="13942">MRTILSAVTVAVAAALLAGCGGDGKEDAKAAPAKRGATAVASSAQPQSTAAGGLDGTWKPINKSPIATLTISGTTVTTTGKLACSGTVKGAGTAKASITLCANEQGREKGTIDHKPGANRFVINWDGPAWGGDIDSFTKAS</sequence>
<evidence type="ECO:0008006" key="5">
    <source>
        <dbReference type="Google" id="ProtNLM"/>
    </source>
</evidence>
<feature type="region of interest" description="Disordered" evidence="1">
    <location>
        <begin position="37"/>
        <end position="57"/>
    </location>
</feature>
<name>A0ABW2X9Z9_9ACTN</name>
<dbReference type="PROSITE" id="PS51257">
    <property type="entry name" value="PROKAR_LIPOPROTEIN"/>
    <property type="match status" value="1"/>
</dbReference>
<feature type="signal peptide" evidence="2">
    <location>
        <begin position="1"/>
        <end position="18"/>
    </location>
</feature>
<keyword evidence="4" id="KW-1185">Reference proteome</keyword>
<dbReference type="RefSeq" id="WP_131759030.1">
    <property type="nucleotide sequence ID" value="NZ_CAACUY010000066.1"/>
</dbReference>
<organism evidence="3 4">
    <name type="scientific">Actinomadura fibrosa</name>
    <dbReference type="NCBI Taxonomy" id="111802"/>
    <lineage>
        <taxon>Bacteria</taxon>
        <taxon>Bacillati</taxon>
        <taxon>Actinomycetota</taxon>
        <taxon>Actinomycetes</taxon>
        <taxon>Streptosporangiales</taxon>
        <taxon>Thermomonosporaceae</taxon>
        <taxon>Actinomadura</taxon>
    </lineage>
</organism>
<proteinExistence type="predicted"/>
<dbReference type="EMBL" id="JBHTGP010000001">
    <property type="protein sequence ID" value="MFD0683274.1"/>
    <property type="molecule type" value="Genomic_DNA"/>
</dbReference>
<feature type="chain" id="PRO_5046439860" description="Lipoprotein" evidence="2">
    <location>
        <begin position="19"/>
        <end position="141"/>
    </location>
</feature>
<dbReference type="Proteomes" id="UP001597063">
    <property type="component" value="Unassembled WGS sequence"/>
</dbReference>
<evidence type="ECO:0000256" key="1">
    <source>
        <dbReference type="SAM" id="MobiDB-lite"/>
    </source>
</evidence>
<accession>A0ABW2X9Z9</accession>
<gene>
    <name evidence="3" type="ORF">ACFQZM_02095</name>
</gene>
<protein>
    <recommendedName>
        <fullName evidence="5">Lipoprotein</fullName>
    </recommendedName>
</protein>
<evidence type="ECO:0000313" key="4">
    <source>
        <dbReference type="Proteomes" id="UP001597063"/>
    </source>
</evidence>
<reference evidence="4" key="1">
    <citation type="journal article" date="2019" name="Int. J. Syst. Evol. Microbiol.">
        <title>The Global Catalogue of Microorganisms (GCM) 10K type strain sequencing project: providing services to taxonomists for standard genome sequencing and annotation.</title>
        <authorList>
            <consortium name="The Broad Institute Genomics Platform"/>
            <consortium name="The Broad Institute Genome Sequencing Center for Infectious Disease"/>
            <person name="Wu L."/>
            <person name="Ma J."/>
        </authorList>
    </citation>
    <scope>NUCLEOTIDE SEQUENCE [LARGE SCALE GENOMIC DNA]</scope>
    <source>
        <strain evidence="4">JCM 9371</strain>
    </source>
</reference>
<evidence type="ECO:0000256" key="2">
    <source>
        <dbReference type="SAM" id="SignalP"/>
    </source>
</evidence>